<dbReference type="Pfam" id="PF15112">
    <property type="entry name" value="DUF4559"/>
    <property type="match status" value="1"/>
</dbReference>
<accession>A0ABD3WEH9</accession>
<proteinExistence type="predicted"/>
<sequence length="392" mass="45109">MPLTSAGMKVKDPEYKNWLKVGLALCYLKDGLKSFIQNEVDDMHQYLLQKLYGGSAVQAPQCSSCKSKDVKQNRNTYVWKFRSPCPSHLCDIWLAELLTLHINPTYNKIYWDNCDVTAWPFVPWECAKLYMPRGQPTANTGPAMSDSQALLTLMANCTNFHGKFSQPGITLIKKVSTIRNKVMHSGDMSLSDSDRKSFIQDIIDLLEDPTHLRSLEECKQAVIEIHRISKVSVDVFFNLDIEMMALRECVNDCRQEIGVHNKTTEVTVESLKEEFTNLRVQFDTNVKETKDKIADLDLKYQHMESSVKQMDSLVKEMDSSLTTLSSDVEIMKQQLNITDKFMKSKYDIETVKLYFDLPSEKCRTKIDQRVDRTKLNQRIGEFTVMIDMMCPT</sequence>
<keyword evidence="2" id="KW-1185">Reference proteome</keyword>
<reference evidence="1 2" key="1">
    <citation type="submission" date="2024-11" db="EMBL/GenBank/DDBJ databases">
        <title>Chromosome-level genome assembly of the freshwater bivalve Anodonta woodiana.</title>
        <authorList>
            <person name="Chen X."/>
        </authorList>
    </citation>
    <scope>NUCLEOTIDE SEQUENCE [LARGE SCALE GENOMIC DNA]</scope>
    <source>
        <strain evidence="1">MN2024</strain>
        <tissue evidence="1">Gills</tissue>
    </source>
</reference>
<name>A0ABD3WEH9_SINWO</name>
<gene>
    <name evidence="1" type="ORF">ACJMK2_040270</name>
</gene>
<dbReference type="AlphaFoldDB" id="A0ABD3WEH9"/>
<organism evidence="1 2">
    <name type="scientific">Sinanodonta woodiana</name>
    <name type="common">Chinese pond mussel</name>
    <name type="synonym">Anodonta woodiana</name>
    <dbReference type="NCBI Taxonomy" id="1069815"/>
    <lineage>
        <taxon>Eukaryota</taxon>
        <taxon>Metazoa</taxon>
        <taxon>Spiralia</taxon>
        <taxon>Lophotrochozoa</taxon>
        <taxon>Mollusca</taxon>
        <taxon>Bivalvia</taxon>
        <taxon>Autobranchia</taxon>
        <taxon>Heteroconchia</taxon>
        <taxon>Palaeoheterodonta</taxon>
        <taxon>Unionida</taxon>
        <taxon>Unionoidea</taxon>
        <taxon>Unionidae</taxon>
        <taxon>Unioninae</taxon>
        <taxon>Sinanodonta</taxon>
    </lineage>
</organism>
<dbReference type="Proteomes" id="UP001634394">
    <property type="component" value="Unassembled WGS sequence"/>
</dbReference>
<dbReference type="EMBL" id="JBJQND010000007">
    <property type="protein sequence ID" value="KAL3872339.1"/>
    <property type="molecule type" value="Genomic_DNA"/>
</dbReference>
<comment type="caution">
    <text evidence="1">The sequence shown here is derived from an EMBL/GenBank/DDBJ whole genome shotgun (WGS) entry which is preliminary data.</text>
</comment>
<dbReference type="PANTHER" id="PTHR35083:SF3">
    <property type="entry name" value="SI:CH211-91P5.3"/>
    <property type="match status" value="1"/>
</dbReference>
<dbReference type="InterPro" id="IPR027897">
    <property type="entry name" value="DUF4559"/>
</dbReference>
<evidence type="ECO:0000313" key="1">
    <source>
        <dbReference type="EMBL" id="KAL3872339.1"/>
    </source>
</evidence>
<protein>
    <recommendedName>
        <fullName evidence="3">DZIP3-like HEPN domain-containing protein</fullName>
    </recommendedName>
</protein>
<evidence type="ECO:0008006" key="3">
    <source>
        <dbReference type="Google" id="ProtNLM"/>
    </source>
</evidence>
<dbReference type="PANTHER" id="PTHR35083">
    <property type="entry name" value="RGD1565685 PROTEIN"/>
    <property type="match status" value="1"/>
</dbReference>
<evidence type="ECO:0000313" key="2">
    <source>
        <dbReference type="Proteomes" id="UP001634394"/>
    </source>
</evidence>